<proteinExistence type="predicted"/>
<organism evidence="1 2">
    <name type="scientific">Stylosanthes scabra</name>
    <dbReference type="NCBI Taxonomy" id="79078"/>
    <lineage>
        <taxon>Eukaryota</taxon>
        <taxon>Viridiplantae</taxon>
        <taxon>Streptophyta</taxon>
        <taxon>Embryophyta</taxon>
        <taxon>Tracheophyta</taxon>
        <taxon>Spermatophyta</taxon>
        <taxon>Magnoliopsida</taxon>
        <taxon>eudicotyledons</taxon>
        <taxon>Gunneridae</taxon>
        <taxon>Pentapetalae</taxon>
        <taxon>rosids</taxon>
        <taxon>fabids</taxon>
        <taxon>Fabales</taxon>
        <taxon>Fabaceae</taxon>
        <taxon>Papilionoideae</taxon>
        <taxon>50 kb inversion clade</taxon>
        <taxon>dalbergioids sensu lato</taxon>
        <taxon>Dalbergieae</taxon>
        <taxon>Pterocarpus clade</taxon>
        <taxon>Stylosanthes</taxon>
    </lineage>
</organism>
<protein>
    <submittedName>
        <fullName evidence="1">Uncharacterized protein</fullName>
    </submittedName>
</protein>
<evidence type="ECO:0000313" key="2">
    <source>
        <dbReference type="Proteomes" id="UP001341840"/>
    </source>
</evidence>
<comment type="caution">
    <text evidence="1">The sequence shown here is derived from an EMBL/GenBank/DDBJ whole genome shotgun (WGS) entry which is preliminary data.</text>
</comment>
<reference evidence="1 2" key="1">
    <citation type="journal article" date="2023" name="Plants (Basel)">
        <title>Bridging the Gap: Combining Genomics and Transcriptomics Approaches to Understand Stylosanthes scabra, an Orphan Legume from the Brazilian Caatinga.</title>
        <authorList>
            <person name="Ferreira-Neto J.R.C."/>
            <person name="da Silva M.D."/>
            <person name="Binneck E."/>
            <person name="de Melo N.F."/>
            <person name="da Silva R.H."/>
            <person name="de Melo A.L.T.M."/>
            <person name="Pandolfi V."/>
            <person name="Bustamante F.O."/>
            <person name="Brasileiro-Vidal A.C."/>
            <person name="Benko-Iseppon A.M."/>
        </authorList>
    </citation>
    <scope>NUCLEOTIDE SEQUENCE [LARGE SCALE GENOMIC DNA]</scope>
    <source>
        <tissue evidence="1">Leaves</tissue>
    </source>
</reference>
<gene>
    <name evidence="1" type="ORF">PIB30_040828</name>
</gene>
<name>A0ABU6VFU4_9FABA</name>
<accession>A0ABU6VFU4</accession>
<dbReference type="Proteomes" id="UP001341840">
    <property type="component" value="Unassembled WGS sequence"/>
</dbReference>
<dbReference type="EMBL" id="JASCZI010151257">
    <property type="protein sequence ID" value="MED6171448.1"/>
    <property type="molecule type" value="Genomic_DNA"/>
</dbReference>
<sequence length="69" mass="7855">MPTRKEPSARFVSCVCQTWDLKTEVTEPTAFPNYVTTESDTGLGRFEMAFKTNCSDRRAKELAPEPRQP</sequence>
<evidence type="ECO:0000313" key="1">
    <source>
        <dbReference type="EMBL" id="MED6171448.1"/>
    </source>
</evidence>
<keyword evidence="2" id="KW-1185">Reference proteome</keyword>